<dbReference type="Pfam" id="PF04389">
    <property type="entry name" value="Peptidase_M28"/>
    <property type="match status" value="1"/>
</dbReference>
<protein>
    <submittedName>
        <fullName evidence="5">Aminopeptidase YwaD</fullName>
        <ecNumber evidence="5">3.4.11.6</ecNumber>
    </submittedName>
</protein>
<feature type="region of interest" description="Disordered" evidence="3">
    <location>
        <begin position="1"/>
        <end position="28"/>
    </location>
</feature>
<dbReference type="GO" id="GO:0008270">
    <property type="term" value="F:zinc ion binding"/>
    <property type="evidence" value="ECO:0007669"/>
    <property type="project" value="TreeGrafter"/>
</dbReference>
<dbReference type="GO" id="GO:0004177">
    <property type="term" value="F:aminopeptidase activity"/>
    <property type="evidence" value="ECO:0007669"/>
    <property type="project" value="UniProtKB-KW"/>
</dbReference>
<dbReference type="GO" id="GO:0016603">
    <property type="term" value="F:glutaminyl-peptide cyclotransferase activity"/>
    <property type="evidence" value="ECO:0007669"/>
    <property type="project" value="TreeGrafter"/>
</dbReference>
<evidence type="ECO:0000313" key="5">
    <source>
        <dbReference type="EMBL" id="MPM31411.1"/>
    </source>
</evidence>
<keyword evidence="5" id="KW-0378">Hydrolase</keyword>
<comment type="caution">
    <text evidence="5">The sequence shown here is derived from an EMBL/GenBank/DDBJ whole genome shotgun (WGS) entry which is preliminary data.</text>
</comment>
<keyword evidence="1" id="KW-0808">Transferase</keyword>
<dbReference type="EC" id="3.4.11.6" evidence="5"/>
<feature type="domain" description="Peptidase M28" evidence="4">
    <location>
        <begin position="2"/>
        <end position="208"/>
    </location>
</feature>
<gene>
    <name evidence="5" type="primary">ywaD_4</name>
    <name evidence="5" type="ORF">SDC9_77966</name>
</gene>
<organism evidence="5">
    <name type="scientific">bioreactor metagenome</name>
    <dbReference type="NCBI Taxonomy" id="1076179"/>
    <lineage>
        <taxon>unclassified sequences</taxon>
        <taxon>metagenomes</taxon>
        <taxon>ecological metagenomes</taxon>
    </lineage>
</organism>
<feature type="compositionally biased region" description="Basic and acidic residues" evidence="3">
    <location>
        <begin position="1"/>
        <end position="11"/>
    </location>
</feature>
<dbReference type="AlphaFoldDB" id="A0A644YU77"/>
<evidence type="ECO:0000256" key="3">
    <source>
        <dbReference type="SAM" id="MobiDB-lite"/>
    </source>
</evidence>
<name>A0A644YU77_9ZZZZ</name>
<proteinExistence type="predicted"/>
<dbReference type="InterPro" id="IPR040234">
    <property type="entry name" value="QC/QCL"/>
</dbReference>
<dbReference type="InterPro" id="IPR007484">
    <property type="entry name" value="Peptidase_M28"/>
</dbReference>
<dbReference type="PANTHER" id="PTHR12283:SF6">
    <property type="entry name" value="GLUTAMINYL-PEPTIDE CYCLOTRANSFERASE-RELATED"/>
    <property type="match status" value="1"/>
</dbReference>
<keyword evidence="2" id="KW-0012">Acyltransferase</keyword>
<evidence type="ECO:0000256" key="2">
    <source>
        <dbReference type="ARBA" id="ARBA00023315"/>
    </source>
</evidence>
<sequence>MFAHWDSRPFADEEPDPDTQNRPIPGADDGASGVGVLLEIARQLQLQPPGIGVDIIFFDLEDWGQPAFDKNYLSGEWWCVGSRYWSENPHKDNYKASYGILLDMVGAANATFLREGYSMQHASNVVSKIWSIASHMGYGKFFVQRNGSYITDDHVPVIEKRGIPCANIINLKDTDNGFAPHWHTHNDDMRNISKATLQATGQTVLEVVYRELDENNI</sequence>
<evidence type="ECO:0000256" key="1">
    <source>
        <dbReference type="ARBA" id="ARBA00022679"/>
    </source>
</evidence>
<reference evidence="5" key="1">
    <citation type="submission" date="2019-08" db="EMBL/GenBank/DDBJ databases">
        <authorList>
            <person name="Kucharzyk K."/>
            <person name="Murdoch R.W."/>
            <person name="Higgins S."/>
            <person name="Loffler F."/>
        </authorList>
    </citation>
    <scope>NUCLEOTIDE SEQUENCE</scope>
</reference>
<accession>A0A644YU77</accession>
<dbReference type="PANTHER" id="PTHR12283">
    <property type="entry name" value="GLUTAMINYL-PEPTIDE CYCLOTRANSFERASE"/>
    <property type="match status" value="1"/>
</dbReference>
<dbReference type="EMBL" id="VSSQ01006064">
    <property type="protein sequence ID" value="MPM31411.1"/>
    <property type="molecule type" value="Genomic_DNA"/>
</dbReference>
<dbReference type="SUPFAM" id="SSF53187">
    <property type="entry name" value="Zn-dependent exopeptidases"/>
    <property type="match status" value="1"/>
</dbReference>
<keyword evidence="5" id="KW-0031">Aminopeptidase</keyword>
<evidence type="ECO:0000259" key="4">
    <source>
        <dbReference type="Pfam" id="PF04389"/>
    </source>
</evidence>
<keyword evidence="5" id="KW-0645">Protease</keyword>
<dbReference type="Gene3D" id="3.40.630.10">
    <property type="entry name" value="Zn peptidases"/>
    <property type="match status" value="1"/>
</dbReference>